<evidence type="ECO:0000313" key="3">
    <source>
        <dbReference type="Proteomes" id="UP000075886"/>
    </source>
</evidence>
<protein>
    <submittedName>
        <fullName evidence="2">Uncharacterized protein</fullName>
    </submittedName>
</protein>
<evidence type="ECO:0000256" key="1">
    <source>
        <dbReference type="SAM" id="SignalP"/>
    </source>
</evidence>
<dbReference type="AlphaFoldDB" id="A0A182PZK1"/>
<feature type="chain" id="PRO_5008132131" evidence="1">
    <location>
        <begin position="22"/>
        <end position="66"/>
    </location>
</feature>
<keyword evidence="1" id="KW-0732">Signal</keyword>
<dbReference type="EMBL" id="AXCN02000105">
    <property type="status" value="NOT_ANNOTATED_CDS"/>
    <property type="molecule type" value="Genomic_DNA"/>
</dbReference>
<dbReference type="VEuPathDB" id="VectorBase:AFAF000117"/>
<dbReference type="EnsemblMetazoa" id="AFAF000117-RA">
    <property type="protein sequence ID" value="AFAF000117-PA"/>
    <property type="gene ID" value="AFAF000117"/>
</dbReference>
<keyword evidence="3" id="KW-1185">Reference proteome</keyword>
<accession>A0A182PZK1</accession>
<evidence type="ECO:0000313" key="2">
    <source>
        <dbReference type="EnsemblMetazoa" id="AFAF000117-PA"/>
    </source>
</evidence>
<reference evidence="3" key="1">
    <citation type="submission" date="2014-01" db="EMBL/GenBank/DDBJ databases">
        <title>The Genome Sequence of Anopheles farauti FAR1 (V2).</title>
        <authorList>
            <consortium name="The Broad Institute Genomics Platform"/>
            <person name="Neafsey D.E."/>
            <person name="Besansky N."/>
            <person name="Howell P."/>
            <person name="Walton C."/>
            <person name="Young S.K."/>
            <person name="Zeng Q."/>
            <person name="Gargeya S."/>
            <person name="Fitzgerald M."/>
            <person name="Haas B."/>
            <person name="Abouelleil A."/>
            <person name="Allen A.W."/>
            <person name="Alvarado L."/>
            <person name="Arachchi H.M."/>
            <person name="Berlin A.M."/>
            <person name="Chapman S.B."/>
            <person name="Gainer-Dewar J."/>
            <person name="Goldberg J."/>
            <person name="Griggs A."/>
            <person name="Gujja S."/>
            <person name="Hansen M."/>
            <person name="Howarth C."/>
            <person name="Imamovic A."/>
            <person name="Ireland A."/>
            <person name="Larimer J."/>
            <person name="McCowan C."/>
            <person name="Murphy C."/>
            <person name="Pearson M."/>
            <person name="Poon T.W."/>
            <person name="Priest M."/>
            <person name="Roberts A."/>
            <person name="Saif S."/>
            <person name="Shea T."/>
            <person name="Sisk P."/>
            <person name="Sykes S."/>
            <person name="Wortman J."/>
            <person name="Nusbaum C."/>
            <person name="Birren B."/>
        </authorList>
    </citation>
    <scope>NUCLEOTIDE SEQUENCE [LARGE SCALE GENOMIC DNA]</scope>
    <source>
        <strain evidence="3">FAR1</strain>
    </source>
</reference>
<organism evidence="2 3">
    <name type="scientific">Anopheles farauti</name>
    <dbReference type="NCBI Taxonomy" id="69004"/>
    <lineage>
        <taxon>Eukaryota</taxon>
        <taxon>Metazoa</taxon>
        <taxon>Ecdysozoa</taxon>
        <taxon>Arthropoda</taxon>
        <taxon>Hexapoda</taxon>
        <taxon>Insecta</taxon>
        <taxon>Pterygota</taxon>
        <taxon>Neoptera</taxon>
        <taxon>Endopterygota</taxon>
        <taxon>Diptera</taxon>
        <taxon>Nematocera</taxon>
        <taxon>Culicoidea</taxon>
        <taxon>Culicidae</taxon>
        <taxon>Anophelinae</taxon>
        <taxon>Anopheles</taxon>
    </lineage>
</organism>
<feature type="signal peptide" evidence="1">
    <location>
        <begin position="1"/>
        <end position="21"/>
    </location>
</feature>
<proteinExistence type="predicted"/>
<sequence length="66" mass="7643">MKYILPVVLLMVLVTFALVAAQIDYHEPVLDEEKLTKREIPEVHWIRRSVLIANDNLDSSESSTEY</sequence>
<dbReference type="Proteomes" id="UP000075886">
    <property type="component" value="Unassembled WGS sequence"/>
</dbReference>
<name>A0A182PZK1_9DIPT</name>
<reference evidence="2" key="2">
    <citation type="submission" date="2020-05" db="UniProtKB">
        <authorList>
            <consortium name="EnsemblMetazoa"/>
        </authorList>
    </citation>
    <scope>IDENTIFICATION</scope>
    <source>
        <strain evidence="2">FAR1</strain>
    </source>
</reference>